<dbReference type="Pfam" id="PF00034">
    <property type="entry name" value="Cytochrom_C"/>
    <property type="match status" value="1"/>
</dbReference>
<keyword evidence="7" id="KW-0732">Signal</keyword>
<dbReference type="SUPFAM" id="SSF46626">
    <property type="entry name" value="Cytochrome c"/>
    <property type="match status" value="1"/>
</dbReference>
<evidence type="ECO:0000256" key="3">
    <source>
        <dbReference type="ARBA" id="ARBA00022723"/>
    </source>
</evidence>
<dbReference type="GO" id="GO:0046872">
    <property type="term" value="F:metal ion binding"/>
    <property type="evidence" value="ECO:0007669"/>
    <property type="project" value="UniProtKB-KW"/>
</dbReference>
<name>A0A4U8Z7P2_METTU</name>
<dbReference type="GO" id="GO:0020037">
    <property type="term" value="F:heme binding"/>
    <property type="evidence" value="ECO:0007669"/>
    <property type="project" value="InterPro"/>
</dbReference>
<dbReference type="EMBL" id="LR536451">
    <property type="protein sequence ID" value="VFU16483.1"/>
    <property type="molecule type" value="Genomic_DNA"/>
</dbReference>
<dbReference type="GO" id="GO:0009055">
    <property type="term" value="F:electron transfer activity"/>
    <property type="evidence" value="ECO:0007669"/>
    <property type="project" value="InterPro"/>
</dbReference>
<reference evidence="9 10" key="1">
    <citation type="submission" date="2019-03" db="EMBL/GenBank/DDBJ databases">
        <authorList>
            <person name="Kox A.R. M."/>
        </authorList>
    </citation>
    <scope>NUCLEOTIDE SEQUENCE [LARGE SCALE GENOMIC DNA]</scope>
    <source>
        <strain evidence="9">MTUNDRAET4 annotated genome</strain>
        <plasmid evidence="10">2</plasmid>
    </source>
</reference>
<evidence type="ECO:0000256" key="6">
    <source>
        <dbReference type="PROSITE-ProRule" id="PRU00433"/>
    </source>
</evidence>
<dbReference type="Gene3D" id="1.10.760.10">
    <property type="entry name" value="Cytochrome c-like domain"/>
    <property type="match status" value="1"/>
</dbReference>
<dbReference type="InterPro" id="IPR036909">
    <property type="entry name" value="Cyt_c-like_dom_sf"/>
</dbReference>
<dbReference type="PANTHER" id="PTHR11961">
    <property type="entry name" value="CYTOCHROME C"/>
    <property type="match status" value="1"/>
</dbReference>
<feature type="signal peptide" evidence="7">
    <location>
        <begin position="1"/>
        <end position="31"/>
    </location>
</feature>
<keyword evidence="9" id="KW-0614">Plasmid</keyword>
<keyword evidence="3 6" id="KW-0479">Metal-binding</keyword>
<evidence type="ECO:0000256" key="7">
    <source>
        <dbReference type="SAM" id="SignalP"/>
    </source>
</evidence>
<dbReference type="OrthoDB" id="9805828at2"/>
<evidence type="ECO:0000259" key="8">
    <source>
        <dbReference type="PROSITE" id="PS51007"/>
    </source>
</evidence>
<keyword evidence="2 6" id="KW-0349">Heme</keyword>
<accession>A0A4U8Z7P2</accession>
<geneLocation type="plasmid" evidence="9 10">
    <name>2</name>
</geneLocation>
<evidence type="ECO:0000256" key="5">
    <source>
        <dbReference type="ARBA" id="ARBA00023004"/>
    </source>
</evidence>
<dbReference type="KEGG" id="mtun:MTUNDRAET4_0138.1"/>
<sequence length="135" mass="14644">MRDLSKVFGPRRCAVAVCASLLTLYAVSARAEDAAAGKQQFLTSCGVCHSSDPAAGARQGPNLFGVYGRKVGSIAGFKYSNALQSGDWVWSEATLDPWITNSQEAHPGTFMNYRQTNPEKRKLVIEYLKSLSAPK</sequence>
<keyword evidence="1" id="KW-0813">Transport</keyword>
<organism evidence="9 10">
    <name type="scientific">Methylocella tundrae</name>
    <dbReference type="NCBI Taxonomy" id="227605"/>
    <lineage>
        <taxon>Bacteria</taxon>
        <taxon>Pseudomonadati</taxon>
        <taxon>Pseudomonadota</taxon>
        <taxon>Alphaproteobacteria</taxon>
        <taxon>Hyphomicrobiales</taxon>
        <taxon>Beijerinckiaceae</taxon>
        <taxon>Methylocella</taxon>
    </lineage>
</organism>
<evidence type="ECO:0000256" key="2">
    <source>
        <dbReference type="ARBA" id="ARBA00022617"/>
    </source>
</evidence>
<keyword evidence="5 6" id="KW-0408">Iron</keyword>
<evidence type="ECO:0000313" key="9">
    <source>
        <dbReference type="EMBL" id="VFU16483.1"/>
    </source>
</evidence>
<dbReference type="RefSeq" id="WP_134492902.1">
    <property type="nucleotide sequence ID" value="NZ_CP139088.1"/>
</dbReference>
<feature type="domain" description="Cytochrome c" evidence="8">
    <location>
        <begin position="32"/>
        <end position="132"/>
    </location>
</feature>
<dbReference type="PROSITE" id="PS51007">
    <property type="entry name" value="CYTC"/>
    <property type="match status" value="1"/>
</dbReference>
<dbReference type="InterPro" id="IPR002327">
    <property type="entry name" value="Cyt_c_1A/1B"/>
</dbReference>
<keyword evidence="4" id="KW-0249">Electron transport</keyword>
<gene>
    <name evidence="9" type="ORF">MTUNDRAET4_0138</name>
</gene>
<evidence type="ECO:0000313" key="10">
    <source>
        <dbReference type="Proteomes" id="UP000294360"/>
    </source>
</evidence>
<dbReference type="InterPro" id="IPR009056">
    <property type="entry name" value="Cyt_c-like_dom"/>
</dbReference>
<proteinExistence type="predicted"/>
<feature type="chain" id="PRO_5020239829" evidence="7">
    <location>
        <begin position="32"/>
        <end position="135"/>
    </location>
</feature>
<dbReference type="Proteomes" id="UP000294360">
    <property type="component" value="Plasmid 2"/>
</dbReference>
<protein>
    <submittedName>
        <fullName evidence="9">Cytochrome c class I</fullName>
    </submittedName>
</protein>
<evidence type="ECO:0000256" key="1">
    <source>
        <dbReference type="ARBA" id="ARBA00022448"/>
    </source>
</evidence>
<dbReference type="AlphaFoldDB" id="A0A4U8Z7P2"/>
<dbReference type="PRINTS" id="PR00604">
    <property type="entry name" value="CYTCHRMECIAB"/>
</dbReference>
<evidence type="ECO:0000256" key="4">
    <source>
        <dbReference type="ARBA" id="ARBA00022982"/>
    </source>
</evidence>